<name>A0AAW8HPR7_PLUGE</name>
<dbReference type="RefSeq" id="WP_306725683.1">
    <property type="nucleotide sequence ID" value="NZ_JAVDNV010000004.1"/>
</dbReference>
<dbReference type="EMBL" id="JAVDNV010000004">
    <property type="protein sequence ID" value="MDQ2309028.1"/>
    <property type="molecule type" value="Genomic_DNA"/>
</dbReference>
<dbReference type="AlphaFoldDB" id="A0AAW8HPR7"/>
<organism evidence="1 2">
    <name type="scientific">Pluralibacter gergoviae</name>
    <name type="common">Enterobacter gergoviae</name>
    <dbReference type="NCBI Taxonomy" id="61647"/>
    <lineage>
        <taxon>Bacteria</taxon>
        <taxon>Pseudomonadati</taxon>
        <taxon>Pseudomonadota</taxon>
        <taxon>Gammaproteobacteria</taxon>
        <taxon>Enterobacterales</taxon>
        <taxon>Enterobacteriaceae</taxon>
        <taxon>Pluralibacter</taxon>
    </lineage>
</organism>
<protein>
    <submittedName>
        <fullName evidence="1">Uncharacterized protein</fullName>
    </submittedName>
</protein>
<sequence length="227" mass="27162">MIDKILERFEKDDYHSWEFINRLSENGWVPPISFDCYEYFQCSSNELSDEEFDQGLMDFFEENLENVFLKIINLEEYHNPFIHKMLQEVVQAYKQELYQICIPSLFAILERYLADLSNDGDLNKVRYGAGLGKKIWVETDHSDKYIESCQEIPGRFIHSCYLIKSFIDKYFTSINFEDFDSLNRHAFAHGRQRYFGTRLDTIKLIFIITNIINMYHEIEFITVEVKD</sequence>
<gene>
    <name evidence="1" type="ORF">RBJ30_07920</name>
</gene>
<dbReference type="Proteomes" id="UP001236270">
    <property type="component" value="Unassembled WGS sequence"/>
</dbReference>
<accession>A0AAW8HPR7</accession>
<comment type="caution">
    <text evidence="1">The sequence shown here is derived from an EMBL/GenBank/DDBJ whole genome shotgun (WGS) entry which is preliminary data.</text>
</comment>
<evidence type="ECO:0000313" key="1">
    <source>
        <dbReference type="EMBL" id="MDQ2309028.1"/>
    </source>
</evidence>
<evidence type="ECO:0000313" key="2">
    <source>
        <dbReference type="Proteomes" id="UP001236270"/>
    </source>
</evidence>
<proteinExistence type="predicted"/>
<reference evidence="1" key="1">
    <citation type="submission" date="2023-08" db="EMBL/GenBank/DDBJ databases">
        <title>WGS of pathogenic bacterial species, Los Angeles County Public Health Laboratories.</title>
        <authorList>
            <person name="Garrigues J.M."/>
            <person name="Green N.M."/>
        </authorList>
    </citation>
    <scope>NUCLEOTIDE SEQUENCE</scope>
    <source>
        <strain evidence="1">LACPHL-BACT-2023-00068</strain>
    </source>
</reference>